<evidence type="ECO:0000313" key="2">
    <source>
        <dbReference type="EMBL" id="CAF1685588.1"/>
    </source>
</evidence>
<proteinExistence type="predicted"/>
<accession>A0A814W7X9</accession>
<sequence length="83" mass="10047">MAAILRQLCFIPTLSIQLNRYINLNKETFDYYCHLIESFKIIDDSNQALRFHNLLRCLKNLIQCDQIKDQLTKQMEFHYFFVV</sequence>
<evidence type="ECO:0000313" key="1">
    <source>
        <dbReference type="EMBL" id="CAF1201432.1"/>
    </source>
</evidence>
<organism evidence="1">
    <name type="scientific">Rotaria magnacalcarata</name>
    <dbReference type="NCBI Taxonomy" id="392030"/>
    <lineage>
        <taxon>Eukaryota</taxon>
        <taxon>Metazoa</taxon>
        <taxon>Spiralia</taxon>
        <taxon>Gnathifera</taxon>
        <taxon>Rotifera</taxon>
        <taxon>Eurotatoria</taxon>
        <taxon>Bdelloidea</taxon>
        <taxon>Philodinida</taxon>
        <taxon>Philodinidae</taxon>
        <taxon>Rotaria</taxon>
    </lineage>
</organism>
<dbReference type="EMBL" id="CAJNOV010005203">
    <property type="protein sequence ID" value="CAF1201432.1"/>
    <property type="molecule type" value="Genomic_DNA"/>
</dbReference>
<protein>
    <submittedName>
        <fullName evidence="1">Uncharacterized protein</fullName>
    </submittedName>
</protein>
<dbReference type="Proteomes" id="UP000663855">
    <property type="component" value="Unassembled WGS sequence"/>
</dbReference>
<dbReference type="Proteomes" id="UP000663834">
    <property type="component" value="Unassembled WGS sequence"/>
</dbReference>
<name>A0A814W7X9_9BILA</name>
<gene>
    <name evidence="1" type="ORF">CJN711_LOCUS12039</name>
    <name evidence="2" type="ORF">KQP761_LOCUS38393</name>
</gene>
<comment type="caution">
    <text evidence="1">The sequence shown here is derived from an EMBL/GenBank/DDBJ whole genome shotgun (WGS) entry which is preliminary data.</text>
</comment>
<dbReference type="AlphaFoldDB" id="A0A814W7X9"/>
<dbReference type="EMBL" id="CAJNOW010021838">
    <property type="protein sequence ID" value="CAF1685588.1"/>
    <property type="molecule type" value="Genomic_DNA"/>
</dbReference>
<reference evidence="1" key="1">
    <citation type="submission" date="2021-02" db="EMBL/GenBank/DDBJ databases">
        <authorList>
            <person name="Nowell W R."/>
        </authorList>
    </citation>
    <scope>NUCLEOTIDE SEQUENCE</scope>
</reference>